<dbReference type="CDD" id="cd06532">
    <property type="entry name" value="Glyco_transf_25"/>
    <property type="match status" value="1"/>
</dbReference>
<dbReference type="RefSeq" id="WP_134759984.1">
    <property type="nucleotide sequence ID" value="NZ_SOZD01000001.1"/>
</dbReference>
<sequence>MERAIPEIAFINLDRAKERRALMEVQGERLGLGLARFPACEAAAIDEERFRRLATRWERPMTRPELAAFLSHRALWERAAQHPNGLIILEDDTIFSTHFVAAAEEVAASGFDLVNFETVGRRKFFRKGRTTDGGPFRFTGLAREKSGAGAYWLSQKGAARLLRTAETRTAPVDAYMFGVCRLAIAQVEPAATMQVHLLAERGFDVGTATETSIHQPRRKLPLTFGNLPFAMRRLGTQLTLAPVHLRRLAGVEFRPAAFDDEAFSAVLPVSRKALAAKLRSYEAQSAS</sequence>
<evidence type="ECO:0000313" key="2">
    <source>
        <dbReference type="EMBL" id="TFF27405.1"/>
    </source>
</evidence>
<dbReference type="Pfam" id="PF01755">
    <property type="entry name" value="Glyco_transf_25"/>
    <property type="match status" value="1"/>
</dbReference>
<feature type="domain" description="Glycosyl transferase family 25" evidence="1">
    <location>
        <begin position="8"/>
        <end position="176"/>
    </location>
</feature>
<accession>A0A4Y8RSY3</accession>
<keyword evidence="3" id="KW-1185">Reference proteome</keyword>
<comment type="caution">
    <text evidence="2">The sequence shown here is derived from an EMBL/GenBank/DDBJ whole genome shotgun (WGS) entry which is preliminary data.</text>
</comment>
<dbReference type="EMBL" id="SOZD01000001">
    <property type="protein sequence ID" value="TFF27405.1"/>
    <property type="molecule type" value="Genomic_DNA"/>
</dbReference>
<organism evidence="2 3">
    <name type="scientific">Jiella endophytica</name>
    <dbReference type="NCBI Taxonomy" id="2558362"/>
    <lineage>
        <taxon>Bacteria</taxon>
        <taxon>Pseudomonadati</taxon>
        <taxon>Pseudomonadota</taxon>
        <taxon>Alphaproteobacteria</taxon>
        <taxon>Hyphomicrobiales</taxon>
        <taxon>Aurantimonadaceae</taxon>
        <taxon>Jiella</taxon>
    </lineage>
</organism>
<dbReference type="Proteomes" id="UP000298179">
    <property type="component" value="Unassembled WGS sequence"/>
</dbReference>
<dbReference type="InterPro" id="IPR002654">
    <property type="entry name" value="Glyco_trans_25"/>
</dbReference>
<gene>
    <name evidence="2" type="ORF">E3C22_02805</name>
</gene>
<dbReference type="AlphaFoldDB" id="A0A4Y8RSY3"/>
<keyword evidence="2" id="KW-0808">Transferase</keyword>
<evidence type="ECO:0000313" key="3">
    <source>
        <dbReference type="Proteomes" id="UP000298179"/>
    </source>
</evidence>
<name>A0A4Y8RSY3_9HYPH</name>
<evidence type="ECO:0000259" key="1">
    <source>
        <dbReference type="Pfam" id="PF01755"/>
    </source>
</evidence>
<proteinExistence type="predicted"/>
<reference evidence="2 3" key="1">
    <citation type="submission" date="2019-03" db="EMBL/GenBank/DDBJ databases">
        <title>Jiella endophytica sp. nov., a novel endophytic bacterium isolated from root of Ficus microcarpa Linn. f.</title>
        <authorList>
            <person name="Tuo L."/>
        </authorList>
    </citation>
    <scope>NUCLEOTIDE SEQUENCE [LARGE SCALE GENOMIC DNA]</scope>
    <source>
        <strain evidence="2 3">CBS5Q-3</strain>
    </source>
</reference>
<protein>
    <submittedName>
        <fullName evidence="2">Glycosyltransferase family 25 protein</fullName>
    </submittedName>
</protein>
<dbReference type="OrthoDB" id="259382at2"/>
<dbReference type="GO" id="GO:0016740">
    <property type="term" value="F:transferase activity"/>
    <property type="evidence" value="ECO:0007669"/>
    <property type="project" value="UniProtKB-KW"/>
</dbReference>